<evidence type="ECO:0000313" key="10">
    <source>
        <dbReference type="Proteomes" id="UP000272051"/>
    </source>
</evidence>
<organism evidence="8 11">
    <name type="scientific">Thermoproteota archaeon</name>
    <dbReference type="NCBI Taxonomy" id="2056631"/>
    <lineage>
        <taxon>Archaea</taxon>
        <taxon>Thermoproteota</taxon>
    </lineage>
</organism>
<proteinExistence type="inferred from homology"/>
<sequence>MIDKLPPGKNPPEDIYVVIEIPQGGNVKYELDKKTGLIFVDRFLYTAMFYPFNYGFIPQTLEEDGDPVDVLVVSTSPVAPGAVLRVKPIGLLLMEDEEGPDSKVIAVPIEKLDPRYGIYNDIRELPQSILDQIKHFFEHYKELEKGKWVRVTGWQDNAIAKKKIMEAMERYKASK</sequence>
<feature type="binding site" evidence="7">
    <location>
        <position position="101"/>
    </location>
    <ligand>
        <name>Mg(2+)</name>
        <dbReference type="ChEBI" id="CHEBI:18420"/>
        <label>1</label>
    </ligand>
</feature>
<dbReference type="HAMAP" id="MF_00209">
    <property type="entry name" value="Inorganic_PPase"/>
    <property type="match status" value="1"/>
</dbReference>
<comment type="catalytic activity">
    <reaction evidence="6 7">
        <text>diphosphate + H2O = 2 phosphate + H(+)</text>
        <dbReference type="Rhea" id="RHEA:24576"/>
        <dbReference type="ChEBI" id="CHEBI:15377"/>
        <dbReference type="ChEBI" id="CHEBI:15378"/>
        <dbReference type="ChEBI" id="CHEBI:33019"/>
        <dbReference type="ChEBI" id="CHEBI:43474"/>
        <dbReference type="EC" id="3.6.1.1"/>
    </reaction>
</comment>
<evidence type="ECO:0000313" key="8">
    <source>
        <dbReference type="EMBL" id="RLE49252.1"/>
    </source>
</evidence>
<dbReference type="GO" id="GO:0004427">
    <property type="term" value="F:inorganic diphosphate phosphatase activity"/>
    <property type="evidence" value="ECO:0007669"/>
    <property type="project" value="UniProtKB-UniRule"/>
</dbReference>
<feature type="binding site" evidence="7">
    <location>
        <position position="42"/>
    </location>
    <ligand>
        <name>substrate</name>
    </ligand>
</feature>
<dbReference type="NCBIfam" id="NF002317">
    <property type="entry name" value="PRK01250.1"/>
    <property type="match status" value="1"/>
</dbReference>
<dbReference type="PANTHER" id="PTHR10286">
    <property type="entry name" value="INORGANIC PYROPHOSPHATASE"/>
    <property type="match status" value="1"/>
</dbReference>
<dbReference type="EC" id="3.6.1.1" evidence="7"/>
<dbReference type="FunFam" id="3.90.80.10:FF:000003">
    <property type="entry name" value="Inorganic pyrophosphatase"/>
    <property type="match status" value="1"/>
</dbReference>
<dbReference type="InterPro" id="IPR036649">
    <property type="entry name" value="Pyrophosphatase_sf"/>
</dbReference>
<keyword evidence="4 7" id="KW-0378">Hydrolase</keyword>
<feature type="binding site" evidence="7">
    <location>
        <position position="54"/>
    </location>
    <ligand>
        <name>substrate</name>
    </ligand>
</feature>
<evidence type="ECO:0000256" key="2">
    <source>
        <dbReference type="ARBA" id="ARBA00022490"/>
    </source>
</evidence>
<evidence type="ECO:0000256" key="5">
    <source>
        <dbReference type="ARBA" id="ARBA00022842"/>
    </source>
</evidence>
<dbReference type="GO" id="GO:0000287">
    <property type="term" value="F:magnesium ion binding"/>
    <property type="evidence" value="ECO:0007669"/>
    <property type="project" value="UniProtKB-UniRule"/>
</dbReference>
<evidence type="ECO:0000256" key="7">
    <source>
        <dbReference type="HAMAP-Rule" id="MF_00209"/>
    </source>
</evidence>
<comment type="function">
    <text evidence="7">Catalyzes the hydrolysis of inorganic pyrophosphate (PPi) forming two phosphate ions.</text>
</comment>
<evidence type="ECO:0000256" key="6">
    <source>
        <dbReference type="ARBA" id="ARBA00047820"/>
    </source>
</evidence>
<keyword evidence="2 7" id="KW-0963">Cytoplasm</keyword>
<evidence type="ECO:0000256" key="1">
    <source>
        <dbReference type="ARBA" id="ARBA00001946"/>
    </source>
</evidence>
<keyword evidence="3 7" id="KW-0479">Metal-binding</keyword>
<comment type="caution">
    <text evidence="8">The sequence shown here is derived from an EMBL/GenBank/DDBJ whole genome shotgun (WGS) entry which is preliminary data.</text>
</comment>
<dbReference type="GO" id="GO:0005737">
    <property type="term" value="C:cytoplasm"/>
    <property type="evidence" value="ECO:0007669"/>
    <property type="project" value="UniProtKB-SubCell"/>
</dbReference>
<feature type="binding site" evidence="7">
    <location>
        <position position="28"/>
    </location>
    <ligand>
        <name>substrate</name>
    </ligand>
</feature>
<feature type="binding site" evidence="7">
    <location>
        <position position="64"/>
    </location>
    <ligand>
        <name>Mg(2+)</name>
        <dbReference type="ChEBI" id="CHEBI:18420"/>
        <label>1</label>
    </ligand>
</feature>
<dbReference type="AlphaFoldDB" id="A0A497EQA3"/>
<feature type="binding site" evidence="7">
    <location>
        <position position="69"/>
    </location>
    <ligand>
        <name>Mg(2+)</name>
        <dbReference type="ChEBI" id="CHEBI:18420"/>
        <label>2</label>
    </ligand>
</feature>
<gene>
    <name evidence="7" type="primary">ppa</name>
    <name evidence="8" type="ORF">DRJ31_05600</name>
    <name evidence="9" type="ORF">DRJ33_04395</name>
</gene>
<feature type="binding site" evidence="7">
    <location>
        <position position="69"/>
    </location>
    <ligand>
        <name>Mg(2+)</name>
        <dbReference type="ChEBI" id="CHEBI:18420"/>
        <label>1</label>
    </ligand>
</feature>
<keyword evidence="5 7" id="KW-0460">Magnesium</keyword>
<dbReference type="Proteomes" id="UP000278475">
    <property type="component" value="Unassembled WGS sequence"/>
</dbReference>
<evidence type="ECO:0000313" key="11">
    <source>
        <dbReference type="Proteomes" id="UP000278475"/>
    </source>
</evidence>
<dbReference type="EMBL" id="QMQX01000064">
    <property type="protein sequence ID" value="RLE52173.1"/>
    <property type="molecule type" value="Genomic_DNA"/>
</dbReference>
<evidence type="ECO:0000313" key="9">
    <source>
        <dbReference type="EMBL" id="RLE52173.1"/>
    </source>
</evidence>
<comment type="subcellular location">
    <subcellularLocation>
        <location evidence="7">Cytoplasm</location>
    </subcellularLocation>
</comment>
<evidence type="ECO:0000256" key="3">
    <source>
        <dbReference type="ARBA" id="ARBA00022723"/>
    </source>
</evidence>
<dbReference type="Gene3D" id="3.90.80.10">
    <property type="entry name" value="Inorganic pyrophosphatase"/>
    <property type="match status" value="1"/>
</dbReference>
<dbReference type="PROSITE" id="PS00387">
    <property type="entry name" value="PPASE"/>
    <property type="match status" value="1"/>
</dbReference>
<comment type="similarity">
    <text evidence="7">Belongs to the PPase family.</text>
</comment>
<comment type="subunit">
    <text evidence="7">Homohexamer.</text>
</comment>
<evidence type="ECO:0000256" key="4">
    <source>
        <dbReference type="ARBA" id="ARBA00022801"/>
    </source>
</evidence>
<dbReference type="GO" id="GO:0006796">
    <property type="term" value="P:phosphate-containing compound metabolic process"/>
    <property type="evidence" value="ECO:0007669"/>
    <property type="project" value="InterPro"/>
</dbReference>
<dbReference type="SUPFAM" id="SSF50324">
    <property type="entry name" value="Inorganic pyrophosphatase"/>
    <property type="match status" value="1"/>
</dbReference>
<dbReference type="Pfam" id="PF00719">
    <property type="entry name" value="Pyrophosphatase"/>
    <property type="match status" value="1"/>
</dbReference>
<dbReference type="EMBL" id="QMQV01000044">
    <property type="protein sequence ID" value="RLE49252.1"/>
    <property type="molecule type" value="Genomic_DNA"/>
</dbReference>
<dbReference type="InterPro" id="IPR008162">
    <property type="entry name" value="Pyrophosphatase"/>
</dbReference>
<reference evidence="10 11" key="1">
    <citation type="submission" date="2018-06" db="EMBL/GenBank/DDBJ databases">
        <title>Extensive metabolic versatility and redundancy in microbially diverse, dynamic hydrothermal sediments.</title>
        <authorList>
            <person name="Dombrowski N."/>
            <person name="Teske A."/>
            <person name="Baker B.J."/>
        </authorList>
    </citation>
    <scope>NUCLEOTIDE SEQUENCE [LARGE SCALE GENOMIC DNA]</scope>
    <source>
        <strain evidence="9">B34_G17</strain>
        <strain evidence="8">B66_G16</strain>
    </source>
</reference>
<feature type="binding site" evidence="7">
    <location>
        <position position="140"/>
    </location>
    <ligand>
        <name>substrate</name>
    </ligand>
</feature>
<comment type="cofactor">
    <cofactor evidence="1 7">
        <name>Mg(2+)</name>
        <dbReference type="ChEBI" id="CHEBI:18420"/>
    </cofactor>
</comment>
<accession>A0A497EQA3</accession>
<protein>
    <recommendedName>
        <fullName evidence="7">Inorganic pyrophosphatase</fullName>
        <ecNumber evidence="7">3.6.1.1</ecNumber>
    </recommendedName>
    <alternativeName>
        <fullName evidence="7">Pyrophosphate phospho-hydrolase</fullName>
        <shortName evidence="7">PPase</shortName>
    </alternativeName>
</protein>
<name>A0A497EQA3_9CREN</name>
<dbReference type="Proteomes" id="UP000272051">
    <property type="component" value="Unassembled WGS sequence"/>
</dbReference>
<dbReference type="CDD" id="cd00412">
    <property type="entry name" value="pyrophosphatase"/>
    <property type="match status" value="1"/>
</dbReference>